<dbReference type="RefSeq" id="WP_208309131.1">
    <property type="nucleotide sequence ID" value="NZ_JAGETX010000021.1"/>
</dbReference>
<accession>A0ABS3TH44</accession>
<protein>
    <recommendedName>
        <fullName evidence="3">XRE family transcriptional regulator</fullName>
    </recommendedName>
</protein>
<evidence type="ECO:0000313" key="1">
    <source>
        <dbReference type="EMBL" id="MBO3272966.1"/>
    </source>
</evidence>
<evidence type="ECO:0000313" key="2">
    <source>
        <dbReference type="Proteomes" id="UP000670527"/>
    </source>
</evidence>
<evidence type="ECO:0008006" key="3">
    <source>
        <dbReference type="Google" id="ProtNLM"/>
    </source>
</evidence>
<gene>
    <name evidence="1" type="ORF">J4D97_20115</name>
</gene>
<name>A0ABS3TH44_9BACT</name>
<sequence>MEKEEHRQEIAPRSFPNLQLLVPYNEALYYVQGRLGMFGRGELKPFCEAGGFSYTAVINLKNGKLKREEPHLLQRVLRHLAVPTELIRYPLDTLSNGFILPDTAALAAFQEQIAFFKSCQ</sequence>
<comment type="caution">
    <text evidence="1">The sequence shown here is derived from an EMBL/GenBank/DDBJ whole genome shotgun (WGS) entry which is preliminary data.</text>
</comment>
<keyword evidence="2" id="KW-1185">Reference proteome</keyword>
<reference evidence="1 2" key="1">
    <citation type="submission" date="2021-03" db="EMBL/GenBank/DDBJ databases">
        <authorList>
            <person name="Kim M.K."/>
        </authorList>
    </citation>
    <scope>NUCLEOTIDE SEQUENCE [LARGE SCALE GENOMIC DNA]</scope>
    <source>
        <strain evidence="1 2">BT507</strain>
    </source>
</reference>
<proteinExistence type="predicted"/>
<organism evidence="1 2">
    <name type="scientific">Hymenobacter defluvii</name>
    <dbReference type="NCBI Taxonomy" id="2054411"/>
    <lineage>
        <taxon>Bacteria</taxon>
        <taxon>Pseudomonadati</taxon>
        <taxon>Bacteroidota</taxon>
        <taxon>Cytophagia</taxon>
        <taxon>Cytophagales</taxon>
        <taxon>Hymenobacteraceae</taxon>
        <taxon>Hymenobacter</taxon>
    </lineage>
</organism>
<dbReference type="EMBL" id="JAGETX010000021">
    <property type="protein sequence ID" value="MBO3272966.1"/>
    <property type="molecule type" value="Genomic_DNA"/>
</dbReference>
<dbReference type="Proteomes" id="UP000670527">
    <property type="component" value="Unassembled WGS sequence"/>
</dbReference>